<dbReference type="GO" id="GO:0052621">
    <property type="term" value="F:diguanylate cyclase activity"/>
    <property type="evidence" value="ECO:0007669"/>
    <property type="project" value="TreeGrafter"/>
</dbReference>
<gene>
    <name evidence="3" type="ORF">LG52_3553</name>
</gene>
<feature type="transmembrane region" description="Helical" evidence="1">
    <location>
        <begin position="142"/>
        <end position="166"/>
    </location>
</feature>
<keyword evidence="1" id="KW-0812">Transmembrane</keyword>
<comment type="caution">
    <text evidence="3">The sequence shown here is derived from an EMBL/GenBank/DDBJ whole genome shotgun (WGS) entry which is preliminary data.</text>
</comment>
<organism evidence="3 4">
    <name type="scientific">Geobacillus kaustophilus</name>
    <dbReference type="NCBI Taxonomy" id="1462"/>
    <lineage>
        <taxon>Bacteria</taxon>
        <taxon>Bacillati</taxon>
        <taxon>Bacillota</taxon>
        <taxon>Bacilli</taxon>
        <taxon>Bacillales</taxon>
        <taxon>Anoxybacillaceae</taxon>
        <taxon>Geobacillus</taxon>
        <taxon>Geobacillus thermoleovorans group</taxon>
    </lineage>
</organism>
<dbReference type="Gene3D" id="3.30.70.270">
    <property type="match status" value="1"/>
</dbReference>
<dbReference type="PATRIC" id="fig|1462.6.peg.3912"/>
<dbReference type="InterPro" id="IPR029787">
    <property type="entry name" value="Nucleotide_cyclase"/>
</dbReference>
<accession>A0A0D8BTJ5</accession>
<dbReference type="AlphaFoldDB" id="A0A0D8BTJ5"/>
<dbReference type="SMART" id="SM00267">
    <property type="entry name" value="GGDEF"/>
    <property type="match status" value="1"/>
</dbReference>
<protein>
    <submittedName>
        <fullName evidence="3">Diguanylate cyclase domain protein</fullName>
    </submittedName>
</protein>
<evidence type="ECO:0000259" key="2">
    <source>
        <dbReference type="PROSITE" id="PS50887"/>
    </source>
</evidence>
<dbReference type="Pfam" id="PF00990">
    <property type="entry name" value="GGDEF"/>
    <property type="match status" value="1"/>
</dbReference>
<dbReference type="PANTHER" id="PTHR45138:SF9">
    <property type="entry name" value="DIGUANYLATE CYCLASE DGCM-RELATED"/>
    <property type="match status" value="1"/>
</dbReference>
<dbReference type="CDD" id="cd01949">
    <property type="entry name" value="GGDEF"/>
    <property type="match status" value="1"/>
</dbReference>
<feature type="transmembrane region" description="Helical" evidence="1">
    <location>
        <begin position="69"/>
        <end position="89"/>
    </location>
</feature>
<feature type="transmembrane region" description="Helical" evidence="1">
    <location>
        <begin position="110"/>
        <end position="130"/>
    </location>
</feature>
<proteinExistence type="predicted"/>
<feature type="transmembrane region" description="Helical" evidence="1">
    <location>
        <begin position="30"/>
        <end position="49"/>
    </location>
</feature>
<evidence type="ECO:0000256" key="1">
    <source>
        <dbReference type="SAM" id="Phobius"/>
    </source>
</evidence>
<dbReference type="InterPro" id="IPR043128">
    <property type="entry name" value="Rev_trsase/Diguanyl_cyclase"/>
</dbReference>
<dbReference type="InterPro" id="IPR000160">
    <property type="entry name" value="GGDEF_dom"/>
</dbReference>
<name>A0A0D8BTJ5_GEOKU</name>
<reference evidence="3 4" key="1">
    <citation type="submission" date="2015-01" db="EMBL/GenBank/DDBJ databases">
        <authorList>
            <person name="Filippidou S."/>
            <person name="Jeanneret N."/>
            <person name="Russel-Delif L."/>
            <person name="Junier T."/>
            <person name="Wunderlin T."/>
            <person name="Molina V."/>
            <person name="Johnson S.L."/>
            <person name="Davenport K.W."/>
            <person name="Chain P.S."/>
            <person name="Dorador C."/>
            <person name="Junier P."/>
        </authorList>
    </citation>
    <scope>NUCLEOTIDE SEQUENCE [LARGE SCALE GENOMIC DNA]</scope>
    <source>
        <strain evidence="3 4">Et7/4</strain>
    </source>
</reference>
<feature type="transmembrane region" description="Helical" evidence="1">
    <location>
        <begin position="6"/>
        <end position="23"/>
    </location>
</feature>
<dbReference type="NCBIfam" id="TIGR00254">
    <property type="entry name" value="GGDEF"/>
    <property type="match status" value="1"/>
</dbReference>
<sequence>MLLRARPIIFAVFSASIAVVFVSKPPSFDRTYVIALLFYWLFSSLYSHLRVIDKTKNNIPVDYGINYSLSFALFSGPLGLFIFETLFRLTEHMAKKYLKTAEPNEWLHTLYNIGSFVTFNSLAFALYNLLHPLFQSVPLIGFWLLIFLLVIVVSFLADCCLIIVFYMTGDIQTQREALDFIKTRSWMDMGKTALTNGLLFLFLQEQRWDMLLSLFLLNYFVSRSFFSKSQSIQHKLERDQFEKMAYTDFLTGVHNRAYMDQTIAKLNGTGEWIGVVVADIDNFKTINDTYNHAVGDEVIRHFASTLKQFLKEGDFLFRSGGEEFTMFLRNRTFEESVRLVEEMRETVRHSTVLVDYMAAKRPIAYTSSFGLYFCQAEGTMSIEKAYIYADHLLLRSKESGKNKVSAQCGGVA</sequence>
<dbReference type="EMBL" id="JYBP01000003">
    <property type="protein sequence ID" value="KJE27455.1"/>
    <property type="molecule type" value="Genomic_DNA"/>
</dbReference>
<keyword evidence="1" id="KW-1133">Transmembrane helix</keyword>
<dbReference type="RefSeq" id="WP_044732910.1">
    <property type="nucleotide sequence ID" value="NZ_JYBP01000003.1"/>
</dbReference>
<keyword evidence="1" id="KW-0472">Membrane</keyword>
<evidence type="ECO:0000313" key="4">
    <source>
        <dbReference type="Proteomes" id="UP000032522"/>
    </source>
</evidence>
<dbReference type="SUPFAM" id="SSF55073">
    <property type="entry name" value="Nucleotide cyclase"/>
    <property type="match status" value="1"/>
</dbReference>
<dbReference type="OrthoDB" id="9759607at2"/>
<dbReference type="PANTHER" id="PTHR45138">
    <property type="entry name" value="REGULATORY COMPONENTS OF SENSORY TRANSDUCTION SYSTEM"/>
    <property type="match status" value="1"/>
</dbReference>
<dbReference type="InterPro" id="IPR050469">
    <property type="entry name" value="Diguanylate_Cyclase"/>
</dbReference>
<dbReference type="Proteomes" id="UP000032522">
    <property type="component" value="Unassembled WGS sequence"/>
</dbReference>
<evidence type="ECO:0000313" key="3">
    <source>
        <dbReference type="EMBL" id="KJE27455.1"/>
    </source>
</evidence>
<feature type="domain" description="GGDEF" evidence="2">
    <location>
        <begin position="271"/>
        <end position="409"/>
    </location>
</feature>
<dbReference type="PROSITE" id="PS50887">
    <property type="entry name" value="GGDEF"/>
    <property type="match status" value="1"/>
</dbReference>